<evidence type="ECO:0000259" key="8">
    <source>
        <dbReference type="PROSITE" id="PS50928"/>
    </source>
</evidence>
<dbReference type="Pfam" id="PF00528">
    <property type="entry name" value="BPD_transp_1"/>
    <property type="match status" value="1"/>
</dbReference>
<dbReference type="EMBL" id="FOCI01000029">
    <property type="protein sequence ID" value="SEN72471.1"/>
    <property type="molecule type" value="Genomic_DNA"/>
</dbReference>
<feature type="transmembrane region" description="Helical" evidence="7">
    <location>
        <begin position="121"/>
        <end position="143"/>
    </location>
</feature>
<dbReference type="InterPro" id="IPR000515">
    <property type="entry name" value="MetI-like"/>
</dbReference>
<keyword evidence="2 7" id="KW-0813">Transport</keyword>
<feature type="transmembrane region" description="Helical" evidence="7">
    <location>
        <begin position="245"/>
        <end position="266"/>
    </location>
</feature>
<dbReference type="Proteomes" id="UP000199585">
    <property type="component" value="Unassembled WGS sequence"/>
</dbReference>
<evidence type="ECO:0000313" key="10">
    <source>
        <dbReference type="Proteomes" id="UP000199585"/>
    </source>
</evidence>
<dbReference type="Gene3D" id="1.10.3720.10">
    <property type="entry name" value="MetI-like"/>
    <property type="match status" value="1"/>
</dbReference>
<name>A0A1H8IVK4_9RHOB</name>
<comment type="similarity">
    <text evidence="7">Belongs to the binding-protein-dependent transport system permease family.</text>
</comment>
<sequence length="283" mass="30815">MAQSQTEQHHGETVWIEREAFIDRIPRWIAMLGLFIIIVGIWHVVTTTGFVSAIILPTPGETWNDILFVGANIMRGEYMFEALVTTSLTVLYGFLIAIGIGFSLGLLVGETKFGEKAVLPYLVAIDTMPKVAFAPLFIAWLGFDIASKVALAAFIATFPIVVATAAGLYAASENERMLFRSIGATRWQTLFRLKLPTGLPYIFTGLKIAAVGVMAGAITGEFLGGGQGFGALIRQAASQLNTPRVFSLILYLSLLGLALYFTVVWAQRRFVFWNKAETPGGIG</sequence>
<feature type="transmembrane region" description="Helical" evidence="7">
    <location>
        <begin position="89"/>
        <end position="109"/>
    </location>
</feature>
<evidence type="ECO:0000256" key="1">
    <source>
        <dbReference type="ARBA" id="ARBA00004651"/>
    </source>
</evidence>
<keyword evidence="5 7" id="KW-1133">Transmembrane helix</keyword>
<evidence type="ECO:0000313" key="9">
    <source>
        <dbReference type="EMBL" id="SEN72471.1"/>
    </source>
</evidence>
<dbReference type="PANTHER" id="PTHR30151">
    <property type="entry name" value="ALKANE SULFONATE ABC TRANSPORTER-RELATED, MEMBRANE SUBUNIT"/>
    <property type="match status" value="1"/>
</dbReference>
<evidence type="ECO:0000256" key="2">
    <source>
        <dbReference type="ARBA" id="ARBA00022448"/>
    </source>
</evidence>
<protein>
    <submittedName>
        <fullName evidence="9">NitT/TauT family transport system permease protein</fullName>
    </submittedName>
</protein>
<dbReference type="RefSeq" id="WP_089905382.1">
    <property type="nucleotide sequence ID" value="NZ_FOCI01000029.1"/>
</dbReference>
<dbReference type="STRING" id="245187.SAMN04488003_12917"/>
<comment type="subcellular location">
    <subcellularLocation>
        <location evidence="1 7">Cell membrane</location>
        <topology evidence="1 7">Multi-pass membrane protein</topology>
    </subcellularLocation>
</comment>
<dbReference type="PANTHER" id="PTHR30151:SF0">
    <property type="entry name" value="ABC TRANSPORTER PERMEASE PROTEIN MJ0413-RELATED"/>
    <property type="match status" value="1"/>
</dbReference>
<evidence type="ECO:0000256" key="4">
    <source>
        <dbReference type="ARBA" id="ARBA00022692"/>
    </source>
</evidence>
<dbReference type="CDD" id="cd06261">
    <property type="entry name" value="TM_PBP2"/>
    <property type="match status" value="1"/>
</dbReference>
<evidence type="ECO:0000256" key="3">
    <source>
        <dbReference type="ARBA" id="ARBA00022475"/>
    </source>
</evidence>
<dbReference type="SUPFAM" id="SSF161098">
    <property type="entry name" value="MetI-like"/>
    <property type="match status" value="1"/>
</dbReference>
<feature type="transmembrane region" description="Helical" evidence="7">
    <location>
        <begin position="28"/>
        <end position="55"/>
    </location>
</feature>
<evidence type="ECO:0000256" key="7">
    <source>
        <dbReference type="RuleBase" id="RU363032"/>
    </source>
</evidence>
<dbReference type="AlphaFoldDB" id="A0A1H8IVK4"/>
<feature type="transmembrane region" description="Helical" evidence="7">
    <location>
        <begin position="149"/>
        <end position="171"/>
    </location>
</feature>
<evidence type="ECO:0000256" key="6">
    <source>
        <dbReference type="ARBA" id="ARBA00023136"/>
    </source>
</evidence>
<feature type="domain" description="ABC transmembrane type-1" evidence="8">
    <location>
        <begin position="83"/>
        <end position="263"/>
    </location>
</feature>
<accession>A0A1H8IVK4</accession>
<gene>
    <name evidence="9" type="ORF">SAMN04488003_12917</name>
</gene>
<keyword evidence="4 7" id="KW-0812">Transmembrane</keyword>
<reference evidence="9 10" key="1">
    <citation type="submission" date="2016-10" db="EMBL/GenBank/DDBJ databases">
        <authorList>
            <person name="de Groot N.N."/>
        </authorList>
    </citation>
    <scope>NUCLEOTIDE SEQUENCE [LARGE SCALE GENOMIC DNA]</scope>
    <source>
        <strain evidence="9 10">DSM 16213</strain>
    </source>
</reference>
<dbReference type="InterPro" id="IPR035906">
    <property type="entry name" value="MetI-like_sf"/>
</dbReference>
<proteinExistence type="inferred from homology"/>
<dbReference type="OrthoDB" id="9786495at2"/>
<keyword evidence="10" id="KW-1185">Reference proteome</keyword>
<dbReference type="PROSITE" id="PS50928">
    <property type="entry name" value="ABC_TM1"/>
    <property type="match status" value="1"/>
</dbReference>
<dbReference type="GO" id="GO:0055085">
    <property type="term" value="P:transmembrane transport"/>
    <property type="evidence" value="ECO:0007669"/>
    <property type="project" value="InterPro"/>
</dbReference>
<keyword evidence="6 7" id="KW-0472">Membrane</keyword>
<feature type="transmembrane region" description="Helical" evidence="7">
    <location>
        <begin position="201"/>
        <end position="225"/>
    </location>
</feature>
<keyword evidence="3" id="KW-1003">Cell membrane</keyword>
<evidence type="ECO:0000256" key="5">
    <source>
        <dbReference type="ARBA" id="ARBA00022989"/>
    </source>
</evidence>
<dbReference type="GO" id="GO:0005886">
    <property type="term" value="C:plasma membrane"/>
    <property type="evidence" value="ECO:0007669"/>
    <property type="project" value="UniProtKB-SubCell"/>
</dbReference>
<organism evidence="9 10">
    <name type="scientific">Loktanella fryxellensis</name>
    <dbReference type="NCBI Taxonomy" id="245187"/>
    <lineage>
        <taxon>Bacteria</taxon>
        <taxon>Pseudomonadati</taxon>
        <taxon>Pseudomonadota</taxon>
        <taxon>Alphaproteobacteria</taxon>
        <taxon>Rhodobacterales</taxon>
        <taxon>Roseobacteraceae</taxon>
        <taxon>Loktanella</taxon>
    </lineage>
</organism>